<reference evidence="2 3" key="1">
    <citation type="submission" date="2017-04" db="EMBL/GenBank/DDBJ databases">
        <title>Novel microbial lineages endemic to geothermal iron-oxide mats fill important gaps in the evolutionary history of Archaea.</title>
        <authorList>
            <person name="Jay Z.J."/>
            <person name="Beam J.P."/>
            <person name="Dlakic M."/>
            <person name="Rusch D.B."/>
            <person name="Kozubal M.A."/>
            <person name="Inskeep W.P."/>
        </authorList>
    </citation>
    <scope>NUCLEOTIDE SEQUENCE [LARGE SCALE GENOMIC DNA]</scope>
    <source>
        <strain evidence="2">ECH_B_2</strain>
    </source>
</reference>
<sequence length="201" mass="22365">MSIRRILTPVTGKPDVLDLMLKSLKVDSDLPASAQTQSADISNRVDEVMRRLRPDLLDDLFTAIEKGSLSQSLAAGLIPELSSLLESGLQEILKEENRFSSLTQRVQEAYRRVVEVQTPMAEFLTQSLPQQDAELAERVNELKRFREALESQRVSLDKLGEKIGLAKQRLVKLREQVARLGSQAPTAQLGQPNPPQSSLPP</sequence>
<comment type="caution">
    <text evidence="2">The sequence shown here is derived from an EMBL/GenBank/DDBJ whole genome shotgun (WGS) entry which is preliminary data.</text>
</comment>
<protein>
    <submittedName>
        <fullName evidence="2">Uncharacterized protein</fullName>
    </submittedName>
</protein>
<proteinExistence type="predicted"/>
<feature type="region of interest" description="Disordered" evidence="1">
    <location>
        <begin position="182"/>
        <end position="201"/>
    </location>
</feature>
<evidence type="ECO:0000313" key="3">
    <source>
        <dbReference type="Proteomes" id="UP000241284"/>
    </source>
</evidence>
<feature type="compositionally biased region" description="Pro residues" evidence="1">
    <location>
        <begin position="192"/>
        <end position="201"/>
    </location>
</feature>
<evidence type="ECO:0000313" key="2">
    <source>
        <dbReference type="EMBL" id="PSN95598.1"/>
    </source>
</evidence>
<dbReference type="EMBL" id="NEXH01000008">
    <property type="protein sequence ID" value="PSN95598.1"/>
    <property type="molecule type" value="Genomic_DNA"/>
</dbReference>
<name>A0A2R6BAW8_9ARCH</name>
<dbReference type="AlphaFoldDB" id="A0A2R6BAW8"/>
<accession>A0A2R6BAW8</accession>
<evidence type="ECO:0000256" key="1">
    <source>
        <dbReference type="SAM" id="MobiDB-lite"/>
    </source>
</evidence>
<dbReference type="Proteomes" id="UP000241284">
    <property type="component" value="Unassembled WGS sequence"/>
</dbReference>
<organism evidence="2 3">
    <name type="scientific">Candidatus Marsarchaeota G2 archaeon ECH_B_2</name>
    <dbReference type="NCBI Taxonomy" id="1978160"/>
    <lineage>
        <taxon>Archaea</taxon>
        <taxon>Candidatus Marsarchaeota</taxon>
        <taxon>Candidatus Marsarchaeota group 2</taxon>
    </lineage>
</organism>
<gene>
    <name evidence="2" type="ORF">B9Q06_05300</name>
</gene>